<organism evidence="4">
    <name type="scientific">marine sediment metagenome</name>
    <dbReference type="NCBI Taxonomy" id="412755"/>
    <lineage>
        <taxon>unclassified sequences</taxon>
        <taxon>metagenomes</taxon>
        <taxon>ecological metagenomes</taxon>
    </lineage>
</organism>
<dbReference type="AlphaFoldDB" id="A0A0F9X0N4"/>
<reference evidence="4" key="1">
    <citation type="journal article" date="2015" name="Nature">
        <title>Complex archaea that bridge the gap between prokaryotes and eukaryotes.</title>
        <authorList>
            <person name="Spang A."/>
            <person name="Saw J.H."/>
            <person name="Jorgensen S.L."/>
            <person name="Zaremba-Niedzwiedzka K."/>
            <person name="Martijn J."/>
            <person name="Lind A.E."/>
            <person name="van Eijk R."/>
            <person name="Schleper C."/>
            <person name="Guy L."/>
            <person name="Ettema T.J."/>
        </authorList>
    </citation>
    <scope>NUCLEOTIDE SEQUENCE</scope>
</reference>
<dbReference type="PANTHER" id="PTHR38730">
    <property type="entry name" value="SLL7028 PROTEIN"/>
    <property type="match status" value="1"/>
</dbReference>
<feature type="compositionally biased region" description="Basic and acidic residues" evidence="1">
    <location>
        <begin position="156"/>
        <end position="171"/>
    </location>
</feature>
<feature type="domain" description="VWA-like" evidence="2">
    <location>
        <begin position="279"/>
        <end position="401"/>
    </location>
</feature>
<sequence>MKKIDTDDPREKLTKARMQLLMAFPFFGELVMRMVFHESKTAGVGTTCVDHKGNMWYHPDWIKKMTSTQEVMFELAHEVLHLVQRCTVRFPNGGNHQVWNIAADIKVDSILVDAGMTQSKVSKKNITDELMEKYKGKTTEQIYYHLIQNPEDQKAFGDCPHKDGKGGEGPDVKPGSQVGDRGCTSGALHGAKIDSETVEKWKQHVIAAAINAKNRGKCPGFADDFLADIRRPSVTWKEYLRRQATSMFRGRYSYHRDNRRSRAFGMKLPSRTRSPNGAIIMIDTSGSISDDNLSQFVSECSGILRETGCQFLKIYFHDVECYHVEEYDLNTIKKIKATRGGTSHVDVFEKVEESRDKVGMVIAFTDLETSFPPIPPEFPVLWAHPPGYEGHSVPFGTKVKVDLTL</sequence>
<evidence type="ECO:0000259" key="2">
    <source>
        <dbReference type="Pfam" id="PF09967"/>
    </source>
</evidence>
<protein>
    <recommendedName>
        <fullName evidence="5">Metallopeptidase domain-containing protein</fullName>
    </recommendedName>
</protein>
<dbReference type="EMBL" id="LAZR01000095">
    <property type="protein sequence ID" value="KKN92311.1"/>
    <property type="molecule type" value="Genomic_DNA"/>
</dbReference>
<name>A0A0F9X0N4_9ZZZZ</name>
<gene>
    <name evidence="4" type="ORF">LCGC14_0208020</name>
</gene>
<evidence type="ECO:0000256" key="1">
    <source>
        <dbReference type="SAM" id="MobiDB-lite"/>
    </source>
</evidence>
<comment type="caution">
    <text evidence="4">The sequence shown here is derived from an EMBL/GenBank/DDBJ whole genome shotgun (WGS) entry which is preliminary data.</text>
</comment>
<evidence type="ECO:0008006" key="5">
    <source>
        <dbReference type="Google" id="ProtNLM"/>
    </source>
</evidence>
<feature type="domain" description="Putative metallopeptidase" evidence="3">
    <location>
        <begin position="11"/>
        <end position="263"/>
    </location>
</feature>
<proteinExistence type="predicted"/>
<dbReference type="InterPro" id="IPR025154">
    <property type="entry name" value="Put_metallopeptidase_dom"/>
</dbReference>
<dbReference type="Pfam" id="PF13203">
    <property type="entry name" value="DUF2201_N"/>
    <property type="match status" value="1"/>
</dbReference>
<feature type="region of interest" description="Disordered" evidence="1">
    <location>
        <begin position="156"/>
        <end position="179"/>
    </location>
</feature>
<dbReference type="Pfam" id="PF09967">
    <property type="entry name" value="DUF2201"/>
    <property type="match status" value="1"/>
</dbReference>
<evidence type="ECO:0000313" key="4">
    <source>
        <dbReference type="EMBL" id="KKN92311.1"/>
    </source>
</evidence>
<evidence type="ECO:0000259" key="3">
    <source>
        <dbReference type="Pfam" id="PF13203"/>
    </source>
</evidence>
<accession>A0A0F9X0N4</accession>
<dbReference type="PANTHER" id="PTHR38730:SF1">
    <property type="entry name" value="SLL7028 PROTEIN"/>
    <property type="match status" value="1"/>
</dbReference>
<dbReference type="InterPro" id="IPR018698">
    <property type="entry name" value="VWA-like_dom"/>
</dbReference>